<feature type="binding site" evidence="4">
    <location>
        <begin position="228"/>
        <end position="229"/>
    </location>
    <ligand>
        <name>substrate</name>
    </ligand>
</feature>
<protein>
    <recommendedName>
        <fullName evidence="4">Cyanuric acid amidohydrolase</fullName>
        <shortName evidence="4">CAH</shortName>
        <ecNumber evidence="4">3.5.2.15</ecNumber>
    </recommendedName>
</protein>
<dbReference type="InterPro" id="IPR043007">
    <property type="entry name" value="AtzD/Barbiturase_RUC"/>
</dbReference>
<evidence type="ECO:0000313" key="6">
    <source>
        <dbReference type="Proteomes" id="UP001223743"/>
    </source>
</evidence>
<dbReference type="NCBIfam" id="TIGR02714">
    <property type="entry name" value="amido_AtzD_TrzD"/>
    <property type="match status" value="1"/>
</dbReference>
<keyword evidence="6" id="KW-1185">Reference proteome</keyword>
<dbReference type="Proteomes" id="UP001223743">
    <property type="component" value="Unassembled WGS sequence"/>
</dbReference>
<evidence type="ECO:0000256" key="1">
    <source>
        <dbReference type="ARBA" id="ARBA00010947"/>
    </source>
</evidence>
<feature type="binding site" evidence="4">
    <location>
        <position position="53"/>
    </location>
    <ligand>
        <name>substrate</name>
    </ligand>
</feature>
<feature type="binding site" evidence="4">
    <location>
        <position position="355"/>
    </location>
    <ligand>
        <name>Mg(2+)</name>
        <dbReference type="ChEBI" id="CHEBI:18420"/>
        <note>structural</note>
    </ligand>
</feature>
<dbReference type="Gene3D" id="3.30.1330.170">
    <property type="entry name" value="Cyanuric acid hydrolase/Barbiturase, RU A"/>
    <property type="match status" value="1"/>
</dbReference>
<dbReference type="GO" id="GO:0018753">
    <property type="term" value="F:cyanuric acid amidohydrolase activity"/>
    <property type="evidence" value="ECO:0007669"/>
    <property type="project" value="UniProtKB-EC"/>
</dbReference>
<feature type="binding site" evidence="4">
    <location>
        <position position="347"/>
    </location>
    <ligand>
        <name>Mg(2+)</name>
        <dbReference type="ChEBI" id="CHEBI:18420"/>
        <note>structural</note>
    </ligand>
</feature>
<comment type="domain">
    <text evidence="4">The monomer structure is formed from three repeating units (RUs) that share the same structure as one another. The monomer, the active site and substrate all possess threefold rotational symmetry, to the extent that the active site possesses three potential Ser-Lys catalytic dyads. It is possible that any or all of the three active-site serines may act as nucleophile (albeit only one can do so per catalytic cycle).</text>
</comment>
<evidence type="ECO:0000256" key="3">
    <source>
        <dbReference type="ARBA" id="ARBA00022801"/>
    </source>
</evidence>
<feature type="binding site" evidence="4">
    <location>
        <position position="351"/>
    </location>
    <ligand>
        <name>Mg(2+)</name>
        <dbReference type="ChEBI" id="CHEBI:18420"/>
        <note>structural</note>
    </ligand>
</feature>
<name>A0ABU0MA25_9HYPH</name>
<comment type="caution">
    <text evidence="4">Lacks conserved residue(s) required for the propagation of feature annotation.</text>
</comment>
<dbReference type="EC" id="3.5.2.15" evidence="4"/>
<dbReference type="Pfam" id="PF09663">
    <property type="entry name" value="Amido_AtzD_TrzD"/>
    <property type="match status" value="1"/>
</dbReference>
<reference evidence="5 6" key="1">
    <citation type="submission" date="2023-07" db="EMBL/GenBank/DDBJ databases">
        <title>Genomic Encyclopedia of Type Strains, Phase IV (KMG-IV): sequencing the most valuable type-strain genomes for metagenomic binning, comparative biology and taxonomic classification.</title>
        <authorList>
            <person name="Goeker M."/>
        </authorList>
    </citation>
    <scope>NUCLEOTIDE SEQUENCE [LARGE SCALE GENOMIC DNA]</scope>
    <source>
        <strain evidence="5 6">B1-1</strain>
    </source>
</reference>
<comment type="similarity">
    <text evidence="1 4">Belongs to the cyclic amide hydrolase (CyAH) family.</text>
</comment>
<feature type="binding site" evidence="4">
    <location>
        <position position="350"/>
    </location>
    <ligand>
        <name>Mg(2+)</name>
        <dbReference type="ChEBI" id="CHEBI:18420"/>
        <note>structural</note>
    </ligand>
</feature>
<feature type="active site" evidence="4">
    <location>
        <position position="158"/>
    </location>
</feature>
<feature type="site" description="Important for substrate specificity" evidence="4">
    <location>
        <position position="321"/>
    </location>
</feature>
<comment type="catalytic activity">
    <reaction evidence="4">
        <text>cyanurate + H2O = 1-carboxybiuret + H(+)</text>
        <dbReference type="Rhea" id="RHEA:70363"/>
        <dbReference type="ChEBI" id="CHEBI:15377"/>
        <dbReference type="ChEBI" id="CHEBI:15378"/>
        <dbReference type="ChEBI" id="CHEBI:38028"/>
        <dbReference type="ChEBI" id="CHEBI:142864"/>
        <dbReference type="EC" id="3.5.2.15"/>
    </reaction>
</comment>
<feature type="region of interest" description="RU B" evidence="4">
    <location>
        <begin position="108"/>
        <end position="245"/>
    </location>
</feature>
<feature type="binding site" evidence="4">
    <location>
        <begin position="344"/>
        <end position="345"/>
    </location>
    <ligand>
        <name>substrate</name>
    </ligand>
</feature>
<accession>A0ABU0MA25</accession>
<comment type="activity regulation">
    <text evidence="4">Inhibited by barbituric acid.</text>
</comment>
<comment type="caution">
    <text evidence="5">The sequence shown here is derived from an EMBL/GenBank/DDBJ whole genome shotgun (WGS) entry which is preliminary data.</text>
</comment>
<keyword evidence="4" id="KW-0460">Magnesium</keyword>
<feature type="region of interest" description="RU A" evidence="4">
    <location>
        <begin position="1"/>
        <end position="101"/>
    </location>
</feature>
<feature type="binding site" evidence="4">
    <location>
        <position position="190"/>
    </location>
    <ligand>
        <name>substrate</name>
    </ligand>
</feature>
<gene>
    <name evidence="5" type="ORF">QO015_003436</name>
</gene>
<dbReference type="EMBL" id="JAUSWJ010000001">
    <property type="protein sequence ID" value="MDQ0517823.1"/>
    <property type="molecule type" value="Genomic_DNA"/>
</dbReference>
<feature type="binding site" evidence="4">
    <location>
        <position position="352"/>
    </location>
    <ligand>
        <name>Mg(2+)</name>
        <dbReference type="ChEBI" id="CHEBI:18420"/>
        <note>structural</note>
    </ligand>
</feature>
<feature type="active site" description="Nucleophile" evidence="4">
    <location>
        <position position="228"/>
    </location>
</feature>
<feature type="region of interest" description="RU C" evidence="4">
    <location>
        <begin position="251"/>
        <end position="378"/>
    </location>
</feature>
<keyword evidence="4" id="KW-0479">Metal-binding</keyword>
<comment type="function">
    <text evidence="4">Responsible for the hydrolysis of cyanuric acid, an intermediate formed during catabolism of s-triazine based compounds in herbicides such as atrazine and polymers such as melamine. Catalyzes the hydrolytic opening of the s-triazine ring of cyanuric acid (2,4,6-trihydroxy-s-triazine) to yield carbon dioxide and carboxybiuret, which spontaneously decarboxylates to biuret.</text>
</comment>
<dbReference type="InterPro" id="IPR043008">
    <property type="entry name" value="AtzD/Barbiturase_RUA"/>
</dbReference>
<feature type="binding site" evidence="4">
    <location>
        <begin position="81"/>
        <end position="82"/>
    </location>
    <ligand>
        <name>substrate</name>
    </ligand>
</feature>
<dbReference type="HAMAP" id="MF_01989">
    <property type="entry name" value="Cyc_amidohydrol"/>
    <property type="match status" value="1"/>
</dbReference>
<feature type="binding site" evidence="4">
    <location>
        <position position="298"/>
    </location>
    <ligand>
        <name>Mg(2+)</name>
        <dbReference type="ChEBI" id="CHEBI:18420"/>
        <note>structural</note>
    </ligand>
</feature>
<dbReference type="InterPro" id="IPR014086">
    <property type="entry name" value="AtzD/Barbiturase"/>
</dbReference>
<sequence>MTRTAFVHRLATSAPDDVSALEAALGDGSIDARGIVAILGKTEGNGNVNDFTRAFAVRALKDALRPHLSPSEVEAVSYVMSGGTEGAMSPHLVVFGRGEAAAAGSSPALAVGGAHTPDMAFEDLGRLGQVRLVAEGVRAAMRDAGIDDPADVHFVQIKCPLLTAERIAAVDARGGSVAVRDTLKSMGLSRGASALGVALALGEIEPAAMTDAVIGRDPSLWSSRASTSAGVELMNHEIVVMGMSAKWSGPLAIDHAVMADGIDIEPVRAALRRLGLSADGQLSAAERPALVALLAKAEAPSTGRLRGLRHTMLDDSDISSTRHARAFVAGSLGSLVGHAGIYVSGGAEHQGPDGGGPVAVIVDRRLVPSFPASGGPQS</sequence>
<evidence type="ECO:0000313" key="5">
    <source>
        <dbReference type="EMBL" id="MDQ0517823.1"/>
    </source>
</evidence>
<proteinExistence type="inferred from homology"/>
<comment type="subunit">
    <text evidence="2 4">Homotetramer.</text>
</comment>
<dbReference type="InterPro" id="IPR043006">
    <property type="entry name" value="AtzD/Barbiturase_RUB"/>
</dbReference>
<organism evidence="5 6">
    <name type="scientific">Kaistia geumhonensis</name>
    <dbReference type="NCBI Taxonomy" id="410839"/>
    <lineage>
        <taxon>Bacteria</taxon>
        <taxon>Pseudomonadati</taxon>
        <taxon>Pseudomonadota</taxon>
        <taxon>Alphaproteobacteria</taxon>
        <taxon>Hyphomicrobiales</taxon>
        <taxon>Kaistiaceae</taxon>
        <taxon>Kaistia</taxon>
    </lineage>
</organism>
<evidence type="ECO:0000256" key="2">
    <source>
        <dbReference type="ARBA" id="ARBA00011881"/>
    </source>
</evidence>
<dbReference type="Gene3D" id="3.30.1330.180">
    <property type="entry name" value="Cyanuric acid hydrolase/Barbiturase, RU B"/>
    <property type="match status" value="1"/>
</dbReference>
<feature type="binding site" evidence="4">
    <location>
        <position position="325"/>
    </location>
    <ligand>
        <name>substrate</name>
    </ligand>
</feature>
<dbReference type="Gene3D" id="3.30.1330.160">
    <property type="entry name" value="Cyanuric acid hydrolase/Barbituras, RU C"/>
    <property type="match status" value="1"/>
</dbReference>
<evidence type="ECO:0000256" key="4">
    <source>
        <dbReference type="HAMAP-Rule" id="MF_01989"/>
    </source>
</evidence>
<keyword evidence="3 4" id="KW-0378">Hydrolase</keyword>
<comment type="pathway">
    <text evidence="4">Xenobiotic degradation; atrazine degradation; biuret from cyanurate: step 1/1.</text>
</comment>